<evidence type="ECO:0000256" key="2">
    <source>
        <dbReference type="SAM" id="SignalP"/>
    </source>
</evidence>
<protein>
    <submittedName>
        <fullName evidence="3">Uncharacterized protein</fullName>
    </submittedName>
</protein>
<comment type="caution">
    <text evidence="3">The sequence shown here is derived from an EMBL/GenBank/DDBJ whole genome shotgun (WGS) entry which is preliminary data.</text>
</comment>
<accession>A0ABQ7R0L4</accession>
<feature type="region of interest" description="Disordered" evidence="1">
    <location>
        <begin position="125"/>
        <end position="144"/>
    </location>
</feature>
<organism evidence="3 4">
    <name type="scientific">Plutella xylostella</name>
    <name type="common">Diamondback moth</name>
    <name type="synonym">Plutella maculipennis</name>
    <dbReference type="NCBI Taxonomy" id="51655"/>
    <lineage>
        <taxon>Eukaryota</taxon>
        <taxon>Metazoa</taxon>
        <taxon>Ecdysozoa</taxon>
        <taxon>Arthropoda</taxon>
        <taxon>Hexapoda</taxon>
        <taxon>Insecta</taxon>
        <taxon>Pterygota</taxon>
        <taxon>Neoptera</taxon>
        <taxon>Endopterygota</taxon>
        <taxon>Lepidoptera</taxon>
        <taxon>Glossata</taxon>
        <taxon>Ditrysia</taxon>
        <taxon>Yponomeutoidea</taxon>
        <taxon>Plutellidae</taxon>
        <taxon>Plutella</taxon>
    </lineage>
</organism>
<feature type="signal peptide" evidence="2">
    <location>
        <begin position="1"/>
        <end position="24"/>
    </location>
</feature>
<gene>
    <name evidence="3" type="ORF">JYU34_003658</name>
</gene>
<feature type="compositionally biased region" description="Basic and acidic residues" evidence="1">
    <location>
        <begin position="204"/>
        <end position="215"/>
    </location>
</feature>
<evidence type="ECO:0000313" key="3">
    <source>
        <dbReference type="EMBL" id="KAG7310832.1"/>
    </source>
</evidence>
<evidence type="ECO:0000313" key="4">
    <source>
        <dbReference type="Proteomes" id="UP000823941"/>
    </source>
</evidence>
<keyword evidence="2" id="KW-0732">Signal</keyword>
<feature type="region of interest" description="Disordered" evidence="1">
    <location>
        <begin position="190"/>
        <end position="249"/>
    </location>
</feature>
<name>A0ABQ7R0L4_PLUXY</name>
<evidence type="ECO:0000256" key="1">
    <source>
        <dbReference type="SAM" id="MobiDB-lite"/>
    </source>
</evidence>
<dbReference type="EMBL" id="JAHIBW010000005">
    <property type="protein sequence ID" value="KAG7310832.1"/>
    <property type="molecule type" value="Genomic_DNA"/>
</dbReference>
<reference evidence="3 4" key="1">
    <citation type="submission" date="2021-06" db="EMBL/GenBank/DDBJ databases">
        <title>A haploid diamondback moth (Plutella xylostella L.) genome assembly resolves 31 chromosomes and identifies a diamide resistance mutation.</title>
        <authorList>
            <person name="Ward C.M."/>
            <person name="Perry K.D."/>
            <person name="Baker G."/>
            <person name="Powis K."/>
            <person name="Heckel D.G."/>
            <person name="Baxter S.W."/>
        </authorList>
    </citation>
    <scope>NUCLEOTIDE SEQUENCE [LARGE SCALE GENOMIC DNA]</scope>
    <source>
        <strain evidence="3 4">LV</strain>
        <tissue evidence="3">Single pupa</tissue>
    </source>
</reference>
<sequence>MARLSPRWVLVAALVACLLDLAAGGTILLQTRTAGKNRQSRGIIKRLLCKRYGVCNNGYGGSFGGYPGGYQQGYPGGFQGPNQIPAINIGISQSQSSSSGSQGGYSSGAFPNNYQYNVGPGAGPYNPGPYSQGPYSPSPYPGYSTPYNPYNQGGYGGYNQGGYNQGYSGYPGPYNNQYNGGNQYNANYGFQHPHSFGDEVTEEGGPHHQNIHDAEGANNPGPQYGSEAYTPSGSFAYARSADKDNKAPK</sequence>
<proteinExistence type="predicted"/>
<feature type="chain" id="PRO_5047126987" evidence="2">
    <location>
        <begin position="25"/>
        <end position="249"/>
    </location>
</feature>
<feature type="compositionally biased region" description="Basic and acidic residues" evidence="1">
    <location>
        <begin position="240"/>
        <end position="249"/>
    </location>
</feature>
<dbReference type="Proteomes" id="UP000823941">
    <property type="component" value="Chromosome 5"/>
</dbReference>
<keyword evidence="4" id="KW-1185">Reference proteome</keyword>